<dbReference type="EMBL" id="PZQS01000001">
    <property type="protein sequence ID" value="PVD38906.1"/>
    <property type="molecule type" value="Genomic_DNA"/>
</dbReference>
<keyword evidence="3" id="KW-1185">Reference proteome</keyword>
<evidence type="ECO:0000256" key="1">
    <source>
        <dbReference type="SAM" id="MobiDB-lite"/>
    </source>
</evidence>
<accession>A0A2T7PZQ2</accession>
<organism evidence="2 3">
    <name type="scientific">Pomacea canaliculata</name>
    <name type="common">Golden apple snail</name>
    <dbReference type="NCBI Taxonomy" id="400727"/>
    <lineage>
        <taxon>Eukaryota</taxon>
        <taxon>Metazoa</taxon>
        <taxon>Spiralia</taxon>
        <taxon>Lophotrochozoa</taxon>
        <taxon>Mollusca</taxon>
        <taxon>Gastropoda</taxon>
        <taxon>Caenogastropoda</taxon>
        <taxon>Architaenioglossa</taxon>
        <taxon>Ampullarioidea</taxon>
        <taxon>Ampullariidae</taxon>
        <taxon>Pomacea</taxon>
    </lineage>
</organism>
<dbReference type="Proteomes" id="UP000245119">
    <property type="component" value="Linkage Group LG1"/>
</dbReference>
<feature type="region of interest" description="Disordered" evidence="1">
    <location>
        <begin position="1"/>
        <end position="26"/>
    </location>
</feature>
<protein>
    <submittedName>
        <fullName evidence="2">Uncharacterized protein</fullName>
    </submittedName>
</protein>
<proteinExistence type="predicted"/>
<sequence>MTKSVTDGDQNSSELPMSTRSGQPIDHKQVLGVLITASTPASLHDDSHHVQMVATFSTLESRGPPALDCDPPRPRV</sequence>
<comment type="caution">
    <text evidence="2">The sequence shown here is derived from an EMBL/GenBank/DDBJ whole genome shotgun (WGS) entry which is preliminary data.</text>
</comment>
<reference evidence="2 3" key="1">
    <citation type="submission" date="2018-04" db="EMBL/GenBank/DDBJ databases">
        <title>The genome of golden apple snail Pomacea canaliculata provides insight into stress tolerance and invasive adaptation.</title>
        <authorList>
            <person name="Liu C."/>
            <person name="Liu B."/>
            <person name="Ren Y."/>
            <person name="Zhang Y."/>
            <person name="Wang H."/>
            <person name="Li S."/>
            <person name="Jiang F."/>
            <person name="Yin L."/>
            <person name="Zhang G."/>
            <person name="Qian W."/>
            <person name="Fan W."/>
        </authorList>
    </citation>
    <scope>NUCLEOTIDE SEQUENCE [LARGE SCALE GENOMIC DNA]</scope>
    <source>
        <strain evidence="2">SZHN2017</strain>
        <tissue evidence="2">Muscle</tissue>
    </source>
</reference>
<gene>
    <name evidence="2" type="ORF">C0Q70_01531</name>
</gene>
<evidence type="ECO:0000313" key="3">
    <source>
        <dbReference type="Proteomes" id="UP000245119"/>
    </source>
</evidence>
<feature type="compositionally biased region" description="Polar residues" evidence="1">
    <location>
        <begin position="1"/>
        <end position="22"/>
    </location>
</feature>
<evidence type="ECO:0000313" key="2">
    <source>
        <dbReference type="EMBL" id="PVD38906.1"/>
    </source>
</evidence>
<dbReference type="AlphaFoldDB" id="A0A2T7PZQ2"/>
<name>A0A2T7PZQ2_POMCA</name>